<dbReference type="PROSITE" id="PS52016">
    <property type="entry name" value="TONB_DEPENDENT_REC_3"/>
    <property type="match status" value="1"/>
</dbReference>
<protein>
    <submittedName>
        <fullName evidence="10">TonB-linked SusC/RagA family outer membrane protein</fullName>
    </submittedName>
</protein>
<keyword evidence="3 7" id="KW-1134">Transmembrane beta strand</keyword>
<feature type="transmembrane region" description="Helical" evidence="8">
    <location>
        <begin position="12"/>
        <end position="29"/>
    </location>
</feature>
<dbReference type="GO" id="GO:0009279">
    <property type="term" value="C:cell outer membrane"/>
    <property type="evidence" value="ECO:0007669"/>
    <property type="project" value="UniProtKB-SubCell"/>
</dbReference>
<dbReference type="InterPro" id="IPR012910">
    <property type="entry name" value="Plug_dom"/>
</dbReference>
<keyword evidence="5 7" id="KW-0472">Membrane</keyword>
<evidence type="ECO:0000256" key="7">
    <source>
        <dbReference type="PROSITE-ProRule" id="PRU01360"/>
    </source>
</evidence>
<sequence>MKITFLFERLKNGIGMLIPIAIFLIPLIMQSQDMRTITGSVNSEDDGMPLPGVNIFIENTNYAAITDFDGNFSLELPATKQTLTVSSVGFKTKSISVNANQETLGITLATDVAALEEVVVIGYGTSSRRNVTGAIASISGDDVAKVPVADATQALQGKLAGVNITTQDGRPGADVKVRIRGGGSISQSNQPLFIVDGFPVNTISNIPGNQIKSIDVLKDASSTAIYGSRGANGVVIVTTKSGSVGKTRITYDGFAQYSYIPEYIPVMNGYDYIAYNWAYADAIGNQYSDAWEQLWAIGRYEGSNSEGIDYYRGVDSKDFTKELFNSAFTHNHNFNITSGTEKTKYLLALNHIDQEGNKVRSFYKRSNVQFKLDQEISDRIDFTINTRFVETREGNNQGNSNAYWFRPIGSDDILGESDVTVNTQLGDYNAVLQDFYNPVSLLNDTDSDIRSRSLVANTAVNWEIIDGLTAKTNLSLSANWSRAKYWDGAIVNNYLDTQGNVLYSGDARIRAGEGWNLRWVNTLNYEVQGLGEDHVLSILAGMEISDSGSEFTDVSGNEFPASYDATRAWANMNDFLRRDDQENFQIGSQIGIPNRLQSYFGRFNYSLYDKYLFTGTFRADGSSRFAPSNRWGYFPAGAFAWRLSEENFLKETSWLDDLKLRLAYGAVGSDAISSELWKQSWASATGSYSINEVIQPLYRPASDLIANPDLKWETTITRNVGLDFTLFDRKLSGTVEVYKNTVKDLLLVRDVSPLTGFSFTQENIGSTSNKGIEISLNGDIVTSENFNLQAGINFNINRGNIDELAEGIDGLYGSNWGSVAQNPREDYIFQVGQPVGLIRGYIHDGWYTTDDFNYDPASQVYTLKEGVADYTSGLLGNVYGTATNKPGDQAAYPGVQKVRDTNGDGVIDDLDIGIIGDTNPVHTGGFNFSGNYKAIDFSLNFNWSYGNDLYNVTHQAAYLGNKEAGLFRNRFQELAGHYKIYDIVNGQLTKVVEPSALKALNANANTFLPYPESAVVSTFAIEDGSFLRLNNLTIGYTLPKPEKLGINRLRFYGSMFNVFTLTNYSGYDPEVSVDETGRSTYYPTPGFDFQAYPRPRTITLGVNLEF</sequence>
<dbReference type="NCBIfam" id="TIGR04056">
    <property type="entry name" value="OMP_RagA_SusC"/>
    <property type="match status" value="1"/>
</dbReference>
<dbReference type="Pfam" id="PF13715">
    <property type="entry name" value="CarbopepD_reg_2"/>
    <property type="match status" value="1"/>
</dbReference>
<evidence type="ECO:0000256" key="4">
    <source>
        <dbReference type="ARBA" id="ARBA00022692"/>
    </source>
</evidence>
<keyword evidence="6 7" id="KW-0998">Cell outer membrane</keyword>
<dbReference type="InterPro" id="IPR036942">
    <property type="entry name" value="Beta-barrel_TonB_sf"/>
</dbReference>
<gene>
    <name evidence="10" type="ORF">DSL99_1074</name>
</gene>
<dbReference type="STRING" id="1122159.SAMN02745246_01085"/>
<dbReference type="InterPro" id="IPR023997">
    <property type="entry name" value="TonB-dep_OMP_SusC/RagA_CS"/>
</dbReference>
<accession>A0A4V1KSM6</accession>
<dbReference type="InterPro" id="IPR039426">
    <property type="entry name" value="TonB-dep_rcpt-like"/>
</dbReference>
<comment type="similarity">
    <text evidence="7">Belongs to the TonB-dependent receptor family.</text>
</comment>
<reference evidence="10 11" key="1">
    <citation type="submission" date="2018-07" db="EMBL/GenBank/DDBJ databases">
        <title>Leeuwenhoekiella genomics.</title>
        <authorList>
            <person name="Tahon G."/>
            <person name="Willems A."/>
        </authorList>
    </citation>
    <scope>NUCLEOTIDE SEQUENCE [LARGE SCALE GENOMIC DNA]</scope>
    <source>
        <strain evidence="10 11">LMG 1345</strain>
    </source>
</reference>
<evidence type="ECO:0000256" key="3">
    <source>
        <dbReference type="ARBA" id="ARBA00022452"/>
    </source>
</evidence>
<dbReference type="Gene3D" id="2.40.170.20">
    <property type="entry name" value="TonB-dependent receptor, beta-barrel domain"/>
    <property type="match status" value="1"/>
</dbReference>
<dbReference type="AlphaFoldDB" id="A0A4V1KSM6"/>
<evidence type="ECO:0000256" key="5">
    <source>
        <dbReference type="ARBA" id="ARBA00023136"/>
    </source>
</evidence>
<organism evidence="10 11">
    <name type="scientific">Leeuwenhoekiella marinoflava</name>
    <dbReference type="NCBI Taxonomy" id="988"/>
    <lineage>
        <taxon>Bacteria</taxon>
        <taxon>Pseudomonadati</taxon>
        <taxon>Bacteroidota</taxon>
        <taxon>Flavobacteriia</taxon>
        <taxon>Flavobacteriales</taxon>
        <taxon>Flavobacteriaceae</taxon>
        <taxon>Leeuwenhoekiella</taxon>
    </lineage>
</organism>
<evidence type="ECO:0000313" key="11">
    <source>
        <dbReference type="Proteomes" id="UP000290608"/>
    </source>
</evidence>
<evidence type="ECO:0000313" key="10">
    <source>
        <dbReference type="EMBL" id="RXG32268.1"/>
    </source>
</evidence>
<dbReference type="SUPFAM" id="SSF56935">
    <property type="entry name" value="Porins"/>
    <property type="match status" value="1"/>
</dbReference>
<comment type="subcellular location">
    <subcellularLocation>
        <location evidence="1 7">Cell outer membrane</location>
        <topology evidence="1 7">Multi-pass membrane protein</topology>
    </subcellularLocation>
</comment>
<dbReference type="Proteomes" id="UP000290608">
    <property type="component" value="Unassembled WGS sequence"/>
</dbReference>
<dbReference type="NCBIfam" id="TIGR04057">
    <property type="entry name" value="SusC_RagA_signa"/>
    <property type="match status" value="1"/>
</dbReference>
<dbReference type="Gene3D" id="2.170.130.10">
    <property type="entry name" value="TonB-dependent receptor, plug domain"/>
    <property type="match status" value="1"/>
</dbReference>
<keyword evidence="4 7" id="KW-0812">Transmembrane</keyword>
<evidence type="ECO:0000256" key="6">
    <source>
        <dbReference type="ARBA" id="ARBA00023237"/>
    </source>
</evidence>
<dbReference type="InterPro" id="IPR037066">
    <property type="entry name" value="Plug_dom_sf"/>
</dbReference>
<dbReference type="FunFam" id="2.170.130.10:FF:000008">
    <property type="entry name" value="SusC/RagA family TonB-linked outer membrane protein"/>
    <property type="match status" value="1"/>
</dbReference>
<evidence type="ECO:0000256" key="2">
    <source>
        <dbReference type="ARBA" id="ARBA00022448"/>
    </source>
</evidence>
<proteinExistence type="inferred from homology"/>
<dbReference type="InterPro" id="IPR008969">
    <property type="entry name" value="CarboxyPept-like_regulatory"/>
</dbReference>
<keyword evidence="2 7" id="KW-0813">Transport</keyword>
<evidence type="ECO:0000259" key="9">
    <source>
        <dbReference type="Pfam" id="PF07715"/>
    </source>
</evidence>
<feature type="domain" description="TonB-dependent receptor plug" evidence="9">
    <location>
        <begin position="128"/>
        <end position="234"/>
    </location>
</feature>
<dbReference type="SUPFAM" id="SSF49464">
    <property type="entry name" value="Carboxypeptidase regulatory domain-like"/>
    <property type="match status" value="1"/>
</dbReference>
<dbReference type="EMBL" id="QOVL01000004">
    <property type="protein sequence ID" value="RXG32268.1"/>
    <property type="molecule type" value="Genomic_DNA"/>
</dbReference>
<keyword evidence="8" id="KW-1133">Transmembrane helix</keyword>
<dbReference type="InterPro" id="IPR023996">
    <property type="entry name" value="TonB-dep_OMP_SusC/RagA"/>
</dbReference>
<evidence type="ECO:0000256" key="8">
    <source>
        <dbReference type="SAM" id="Phobius"/>
    </source>
</evidence>
<comment type="caution">
    <text evidence="10">The sequence shown here is derived from an EMBL/GenBank/DDBJ whole genome shotgun (WGS) entry which is preliminary data.</text>
</comment>
<evidence type="ECO:0000256" key="1">
    <source>
        <dbReference type="ARBA" id="ARBA00004571"/>
    </source>
</evidence>
<dbReference type="Gene3D" id="2.60.40.1120">
    <property type="entry name" value="Carboxypeptidase-like, regulatory domain"/>
    <property type="match status" value="1"/>
</dbReference>
<name>A0A4V1KSM6_9FLAO</name>
<dbReference type="Pfam" id="PF07715">
    <property type="entry name" value="Plug"/>
    <property type="match status" value="1"/>
</dbReference>
<dbReference type="RefSeq" id="WP_083557843.1">
    <property type="nucleotide sequence ID" value="NZ_QOVL01000004.1"/>
</dbReference>